<evidence type="ECO:0000259" key="11">
    <source>
        <dbReference type="PROSITE" id="PS50011"/>
    </source>
</evidence>
<comment type="catalytic activity">
    <reaction evidence="7">
        <text>L-threonyl-[protein] + ATP = O-phospho-L-threonyl-[protein] + ADP + H(+)</text>
        <dbReference type="Rhea" id="RHEA:46608"/>
        <dbReference type="Rhea" id="RHEA-COMP:11060"/>
        <dbReference type="Rhea" id="RHEA-COMP:11605"/>
        <dbReference type="ChEBI" id="CHEBI:15378"/>
        <dbReference type="ChEBI" id="CHEBI:30013"/>
        <dbReference type="ChEBI" id="CHEBI:30616"/>
        <dbReference type="ChEBI" id="CHEBI:61977"/>
        <dbReference type="ChEBI" id="CHEBI:456216"/>
        <dbReference type="EC" id="2.7.11.1"/>
    </reaction>
</comment>
<sequence>MAMGDETVLERILNGDEEPKDLPLPLLQSITNHFSPDREIGHGGFGVVYKGELQNGTIVAVKRIEVNQITIDDVSFRREFNSLININHPNVVRFLGFCSNTHHIPRKEGGEISLVNVRERLLCFEYISNGSLDKHITDELRGLEWEPRYDIISGICKGLFYLHEEKNIVHMDLKPPNILLDDHMVPKITDFGLSRSNEMSHTTGQRFGTPGYVAPEYNEDGKTSFKCDIYSLGVIITELVTGRRSVPHKNNARVISLTF</sequence>
<keyword evidence="6 9" id="KW-0067">ATP-binding</keyword>
<feature type="binding site" evidence="9">
    <location>
        <position position="62"/>
    </location>
    <ligand>
        <name>ATP</name>
        <dbReference type="ChEBI" id="CHEBI:30616"/>
    </ligand>
</feature>
<dbReference type="EC" id="2.7.11.1" evidence="1"/>
<keyword evidence="5" id="KW-0418">Kinase</keyword>
<evidence type="ECO:0000256" key="5">
    <source>
        <dbReference type="ARBA" id="ARBA00022777"/>
    </source>
</evidence>
<evidence type="ECO:0000256" key="2">
    <source>
        <dbReference type="ARBA" id="ARBA00022527"/>
    </source>
</evidence>
<comment type="catalytic activity">
    <reaction evidence="8">
        <text>L-seryl-[protein] + ATP = O-phospho-L-seryl-[protein] + ADP + H(+)</text>
        <dbReference type="Rhea" id="RHEA:17989"/>
        <dbReference type="Rhea" id="RHEA-COMP:9863"/>
        <dbReference type="Rhea" id="RHEA-COMP:11604"/>
        <dbReference type="ChEBI" id="CHEBI:15378"/>
        <dbReference type="ChEBI" id="CHEBI:29999"/>
        <dbReference type="ChEBI" id="CHEBI:30616"/>
        <dbReference type="ChEBI" id="CHEBI:83421"/>
        <dbReference type="ChEBI" id="CHEBI:456216"/>
        <dbReference type="EC" id="2.7.11.1"/>
    </reaction>
</comment>
<dbReference type="InterPro" id="IPR017441">
    <property type="entry name" value="Protein_kinase_ATP_BS"/>
</dbReference>
<evidence type="ECO:0000256" key="4">
    <source>
        <dbReference type="ARBA" id="ARBA00022741"/>
    </source>
</evidence>
<evidence type="ECO:0000313" key="12">
    <source>
        <dbReference type="EMBL" id="VAI82291.1"/>
    </source>
</evidence>
<dbReference type="PANTHER" id="PTHR45707">
    <property type="entry name" value="C2 CALCIUM/LIPID-BINDING PLANT PHOSPHORIBOSYLTRANSFERASE FAMILY PROTEIN"/>
    <property type="match status" value="1"/>
</dbReference>
<evidence type="ECO:0000256" key="7">
    <source>
        <dbReference type="ARBA" id="ARBA00047899"/>
    </source>
</evidence>
<dbReference type="FunFam" id="1.10.510.10:FF:001023">
    <property type="entry name" value="Os07g0541700 protein"/>
    <property type="match status" value="1"/>
</dbReference>
<dbReference type="PIRSF" id="PIRSF000654">
    <property type="entry name" value="Integrin-linked_kinase"/>
    <property type="match status" value="1"/>
</dbReference>
<organism evidence="12 13">
    <name type="scientific">Triticum turgidum subsp. durum</name>
    <name type="common">Durum wheat</name>
    <name type="synonym">Triticum durum</name>
    <dbReference type="NCBI Taxonomy" id="4567"/>
    <lineage>
        <taxon>Eukaryota</taxon>
        <taxon>Viridiplantae</taxon>
        <taxon>Streptophyta</taxon>
        <taxon>Embryophyta</taxon>
        <taxon>Tracheophyta</taxon>
        <taxon>Spermatophyta</taxon>
        <taxon>Magnoliopsida</taxon>
        <taxon>Liliopsida</taxon>
        <taxon>Poales</taxon>
        <taxon>Poaceae</taxon>
        <taxon>BOP clade</taxon>
        <taxon>Pooideae</taxon>
        <taxon>Triticodae</taxon>
        <taxon>Triticeae</taxon>
        <taxon>Triticinae</taxon>
        <taxon>Triticum</taxon>
    </lineage>
</organism>
<dbReference type="Gene3D" id="3.30.200.20">
    <property type="entry name" value="Phosphorylase Kinase, domain 1"/>
    <property type="match status" value="1"/>
</dbReference>
<dbReference type="EMBL" id="LT934124">
    <property type="protein sequence ID" value="VAI82291.1"/>
    <property type="molecule type" value="Genomic_DNA"/>
</dbReference>
<dbReference type="SMART" id="SM00220">
    <property type="entry name" value="S_TKc"/>
    <property type="match status" value="1"/>
</dbReference>
<keyword evidence="3" id="KW-0808">Transferase</keyword>
<dbReference type="Proteomes" id="UP000324705">
    <property type="component" value="Chromosome 7B"/>
</dbReference>
<evidence type="ECO:0000256" key="1">
    <source>
        <dbReference type="ARBA" id="ARBA00012513"/>
    </source>
</evidence>
<evidence type="ECO:0000256" key="10">
    <source>
        <dbReference type="RuleBase" id="RU000304"/>
    </source>
</evidence>
<proteinExistence type="inferred from homology"/>
<reference evidence="12 13" key="1">
    <citation type="submission" date="2017-09" db="EMBL/GenBank/DDBJ databases">
        <authorList>
            <consortium name="International Durum Wheat Genome Sequencing Consortium (IDWGSC)"/>
            <person name="Milanesi L."/>
        </authorList>
    </citation>
    <scope>NUCLEOTIDE SEQUENCE [LARGE SCALE GENOMIC DNA]</scope>
    <source>
        <strain evidence="13">cv. Svevo</strain>
    </source>
</reference>
<protein>
    <recommendedName>
        <fullName evidence="1">non-specific serine/threonine protein kinase</fullName>
        <ecNumber evidence="1">2.7.11.1</ecNumber>
    </recommendedName>
</protein>
<keyword evidence="13" id="KW-1185">Reference proteome</keyword>
<dbReference type="InterPro" id="IPR011009">
    <property type="entry name" value="Kinase-like_dom_sf"/>
</dbReference>
<accession>A0A9R0ZQW2</accession>
<feature type="domain" description="Protein kinase" evidence="11">
    <location>
        <begin position="34"/>
        <end position="259"/>
    </location>
</feature>
<keyword evidence="2 10" id="KW-0723">Serine/threonine-protein kinase</keyword>
<dbReference type="InterPro" id="IPR000719">
    <property type="entry name" value="Prot_kinase_dom"/>
</dbReference>
<gene>
    <name evidence="12" type="ORF">TRITD_7Bv1G000660</name>
</gene>
<name>A0A9R0ZQW2_TRITD</name>
<evidence type="ECO:0000256" key="8">
    <source>
        <dbReference type="ARBA" id="ARBA00048679"/>
    </source>
</evidence>
<dbReference type="PROSITE" id="PS00108">
    <property type="entry name" value="PROTEIN_KINASE_ST"/>
    <property type="match status" value="1"/>
</dbReference>
<dbReference type="PROSITE" id="PS50011">
    <property type="entry name" value="PROTEIN_KINASE_DOM"/>
    <property type="match status" value="1"/>
</dbReference>
<dbReference type="Gene3D" id="1.10.510.10">
    <property type="entry name" value="Transferase(Phosphotransferase) domain 1"/>
    <property type="match status" value="1"/>
</dbReference>
<evidence type="ECO:0000256" key="6">
    <source>
        <dbReference type="ARBA" id="ARBA00022840"/>
    </source>
</evidence>
<evidence type="ECO:0000256" key="3">
    <source>
        <dbReference type="ARBA" id="ARBA00022679"/>
    </source>
</evidence>
<comment type="similarity">
    <text evidence="10">Belongs to the protein kinase superfamily.</text>
</comment>
<dbReference type="AlphaFoldDB" id="A0A9R0ZQW2"/>
<dbReference type="PANTHER" id="PTHR45707:SF50">
    <property type="entry name" value="VESICLE-ASSOCIATED PROTEIN 1-1"/>
    <property type="match status" value="1"/>
</dbReference>
<keyword evidence="4 9" id="KW-0547">Nucleotide-binding</keyword>
<dbReference type="Gramene" id="TRITD7Bv1G000660.6">
    <property type="protein sequence ID" value="TRITD7Bv1G000660.6"/>
    <property type="gene ID" value="TRITD7Bv1G000660"/>
</dbReference>
<evidence type="ECO:0000256" key="9">
    <source>
        <dbReference type="PROSITE-ProRule" id="PRU10141"/>
    </source>
</evidence>
<dbReference type="GO" id="GO:0005524">
    <property type="term" value="F:ATP binding"/>
    <property type="evidence" value="ECO:0007669"/>
    <property type="project" value="UniProtKB-UniRule"/>
</dbReference>
<dbReference type="SUPFAM" id="SSF56112">
    <property type="entry name" value="Protein kinase-like (PK-like)"/>
    <property type="match status" value="1"/>
</dbReference>
<dbReference type="GO" id="GO:0004674">
    <property type="term" value="F:protein serine/threonine kinase activity"/>
    <property type="evidence" value="ECO:0007669"/>
    <property type="project" value="UniProtKB-KW"/>
</dbReference>
<dbReference type="InterPro" id="IPR008271">
    <property type="entry name" value="Ser/Thr_kinase_AS"/>
</dbReference>
<dbReference type="PROSITE" id="PS00107">
    <property type="entry name" value="PROTEIN_KINASE_ATP"/>
    <property type="match status" value="1"/>
</dbReference>
<dbReference type="Pfam" id="PF00069">
    <property type="entry name" value="Pkinase"/>
    <property type="match status" value="1"/>
</dbReference>
<evidence type="ECO:0000313" key="13">
    <source>
        <dbReference type="Proteomes" id="UP000324705"/>
    </source>
</evidence>